<protein>
    <submittedName>
        <fullName evidence="3">Universal stress protein</fullName>
    </submittedName>
</protein>
<reference evidence="4" key="1">
    <citation type="journal article" date="2019" name="Int. J. Syst. Evol. Microbiol.">
        <title>The Global Catalogue of Microorganisms (GCM) 10K type strain sequencing project: providing services to taxonomists for standard genome sequencing and annotation.</title>
        <authorList>
            <consortium name="The Broad Institute Genomics Platform"/>
            <consortium name="The Broad Institute Genome Sequencing Center for Infectious Disease"/>
            <person name="Wu L."/>
            <person name="Ma J."/>
        </authorList>
    </citation>
    <scope>NUCLEOTIDE SEQUENCE [LARGE SCALE GENOMIC DNA]</scope>
    <source>
        <strain evidence="4">JCM 15442</strain>
    </source>
</reference>
<evidence type="ECO:0000313" key="3">
    <source>
        <dbReference type="EMBL" id="GGL90654.1"/>
    </source>
</evidence>
<dbReference type="PANTHER" id="PTHR46268">
    <property type="entry name" value="STRESS RESPONSE PROTEIN NHAX"/>
    <property type="match status" value="1"/>
</dbReference>
<feature type="domain" description="UspA" evidence="2">
    <location>
        <begin position="15"/>
        <end position="146"/>
    </location>
</feature>
<name>A0ABQ2GEQ0_9DEIO</name>
<dbReference type="PRINTS" id="PR01438">
    <property type="entry name" value="UNVRSLSTRESS"/>
</dbReference>
<sequence>MTGSRGREGEDAVFNQVLIGIDFSVCSRQALHTARQHFPEARRRLMYVAAAGPTAPTALDLLTVDNSEPSDTERGRVRLEVLCEAGETSCCVAGHPATALLDEARRWGADLIVLGTHGRRGLSHLFFGSVAQGVVRAAPMPVLTVRAVEETR</sequence>
<comment type="similarity">
    <text evidence="1">Belongs to the universal stress protein A family.</text>
</comment>
<dbReference type="InterPro" id="IPR006015">
    <property type="entry name" value="Universal_stress_UspA"/>
</dbReference>
<evidence type="ECO:0000313" key="4">
    <source>
        <dbReference type="Proteomes" id="UP000639973"/>
    </source>
</evidence>
<dbReference type="EMBL" id="BMOL01000018">
    <property type="protein sequence ID" value="GGL90654.1"/>
    <property type="molecule type" value="Genomic_DNA"/>
</dbReference>
<accession>A0ABQ2GEQ0</accession>
<organism evidence="3 4">
    <name type="scientific">Deinococcus aerolatus</name>
    <dbReference type="NCBI Taxonomy" id="522487"/>
    <lineage>
        <taxon>Bacteria</taxon>
        <taxon>Thermotogati</taxon>
        <taxon>Deinococcota</taxon>
        <taxon>Deinococci</taxon>
        <taxon>Deinococcales</taxon>
        <taxon>Deinococcaceae</taxon>
        <taxon>Deinococcus</taxon>
    </lineage>
</organism>
<dbReference type="Proteomes" id="UP000639973">
    <property type="component" value="Unassembled WGS sequence"/>
</dbReference>
<dbReference type="RefSeq" id="WP_188973536.1">
    <property type="nucleotide sequence ID" value="NZ_BMOL01000018.1"/>
</dbReference>
<comment type="caution">
    <text evidence="3">The sequence shown here is derived from an EMBL/GenBank/DDBJ whole genome shotgun (WGS) entry which is preliminary data.</text>
</comment>
<proteinExistence type="inferred from homology"/>
<dbReference type="PANTHER" id="PTHR46268:SF6">
    <property type="entry name" value="UNIVERSAL STRESS PROTEIN UP12"/>
    <property type="match status" value="1"/>
</dbReference>
<dbReference type="Pfam" id="PF00582">
    <property type="entry name" value="Usp"/>
    <property type="match status" value="1"/>
</dbReference>
<dbReference type="InterPro" id="IPR014729">
    <property type="entry name" value="Rossmann-like_a/b/a_fold"/>
</dbReference>
<evidence type="ECO:0000256" key="1">
    <source>
        <dbReference type="ARBA" id="ARBA00008791"/>
    </source>
</evidence>
<dbReference type="CDD" id="cd00293">
    <property type="entry name" value="USP-like"/>
    <property type="match status" value="1"/>
</dbReference>
<dbReference type="SUPFAM" id="SSF52402">
    <property type="entry name" value="Adenine nucleotide alpha hydrolases-like"/>
    <property type="match status" value="1"/>
</dbReference>
<dbReference type="InterPro" id="IPR006016">
    <property type="entry name" value="UspA"/>
</dbReference>
<keyword evidence="4" id="KW-1185">Reference proteome</keyword>
<dbReference type="Gene3D" id="3.40.50.620">
    <property type="entry name" value="HUPs"/>
    <property type="match status" value="1"/>
</dbReference>
<evidence type="ECO:0000259" key="2">
    <source>
        <dbReference type="Pfam" id="PF00582"/>
    </source>
</evidence>
<gene>
    <name evidence="3" type="ORF">GCM10010840_30860</name>
</gene>